<dbReference type="EC" id="2.1.1.362" evidence="3"/>
<evidence type="ECO:0000256" key="3">
    <source>
        <dbReference type="ARBA" id="ARBA00012188"/>
    </source>
</evidence>
<evidence type="ECO:0000256" key="6">
    <source>
        <dbReference type="ARBA" id="ARBA00022603"/>
    </source>
</evidence>
<evidence type="ECO:0000256" key="4">
    <source>
        <dbReference type="ARBA" id="ARBA00022454"/>
    </source>
</evidence>
<feature type="compositionally biased region" description="Acidic residues" evidence="13">
    <location>
        <begin position="333"/>
        <end position="345"/>
    </location>
</feature>
<keyword evidence="4" id="KW-0158">Chromosome</keyword>
<feature type="compositionally biased region" description="Basic and acidic residues" evidence="13">
    <location>
        <begin position="386"/>
        <end position="414"/>
    </location>
</feature>
<accession>A0AA39LGS0</accession>
<feature type="compositionally biased region" description="Polar residues" evidence="13">
    <location>
        <begin position="452"/>
        <end position="462"/>
    </location>
</feature>
<keyword evidence="7" id="KW-0808">Transferase</keyword>
<feature type="compositionally biased region" description="Acidic residues" evidence="13">
    <location>
        <begin position="283"/>
        <end position="294"/>
    </location>
</feature>
<evidence type="ECO:0000256" key="12">
    <source>
        <dbReference type="ARBA" id="ARBA00023242"/>
    </source>
</evidence>
<keyword evidence="10" id="KW-0805">Transcription regulation</keyword>
<keyword evidence="16" id="KW-1185">Reference proteome</keyword>
<keyword evidence="11" id="KW-0804">Transcription</keyword>
<dbReference type="GO" id="GO:0005634">
    <property type="term" value="C:nucleus"/>
    <property type="evidence" value="ECO:0007669"/>
    <property type="project" value="UniProtKB-SubCell"/>
</dbReference>
<dbReference type="SMART" id="SM00317">
    <property type="entry name" value="SET"/>
    <property type="match status" value="1"/>
</dbReference>
<dbReference type="InterPro" id="IPR039977">
    <property type="entry name" value="Suv4-20/Set9"/>
</dbReference>
<evidence type="ECO:0000259" key="14">
    <source>
        <dbReference type="PROSITE" id="PS50280"/>
    </source>
</evidence>
<evidence type="ECO:0000313" key="15">
    <source>
        <dbReference type="EMBL" id="KAK0396575.1"/>
    </source>
</evidence>
<comment type="subcellular location">
    <subcellularLocation>
        <location evidence="2">Chromosome</location>
    </subcellularLocation>
    <subcellularLocation>
        <location evidence="1">Nucleus</location>
    </subcellularLocation>
</comment>
<dbReference type="InterPro" id="IPR025790">
    <property type="entry name" value="Suv4-20_animal"/>
</dbReference>
<keyword evidence="6" id="KW-0489">Methyltransferase</keyword>
<dbReference type="InterPro" id="IPR001214">
    <property type="entry name" value="SET_dom"/>
</dbReference>
<keyword evidence="12" id="KW-0539">Nucleus</keyword>
<feature type="compositionally biased region" description="Polar residues" evidence="13">
    <location>
        <begin position="470"/>
        <end position="495"/>
    </location>
</feature>
<evidence type="ECO:0000313" key="16">
    <source>
        <dbReference type="Proteomes" id="UP001175271"/>
    </source>
</evidence>
<evidence type="ECO:0000256" key="1">
    <source>
        <dbReference type="ARBA" id="ARBA00004123"/>
    </source>
</evidence>
<feature type="compositionally biased region" description="Basic residues" evidence="13">
    <location>
        <begin position="430"/>
        <end position="439"/>
    </location>
</feature>
<evidence type="ECO:0000256" key="9">
    <source>
        <dbReference type="ARBA" id="ARBA00022853"/>
    </source>
</evidence>
<dbReference type="GO" id="GO:0032259">
    <property type="term" value="P:methylation"/>
    <property type="evidence" value="ECO:0007669"/>
    <property type="project" value="UniProtKB-KW"/>
</dbReference>
<dbReference type="PROSITE" id="PS50280">
    <property type="entry name" value="SET"/>
    <property type="match status" value="1"/>
</dbReference>
<dbReference type="Gene3D" id="1.10.10.1700">
    <property type="entry name" value="Histone-lysine N-methyltransferase"/>
    <property type="match status" value="1"/>
</dbReference>
<sequence length="898" mass="102766">MVSVAGYRDSNEAAMDDVSALMVLPERVSGRHEMTTQELCMNDDWATALIVDPVLGFSTHKMDIDVLALPETERAELANIMRIYKQKQDVRGALFRLFHLRSVKAFLRPKPMTERLNFRDHVLRFMQLFFRNSGFTIEPCNRYRMENLCGAKLVSTKTWNEGEEMETLVGVIRSLRSRKEQNYLRKNVNDFSVMYSTRKQCSQLWLGPGAFINHDCNPNCKFVSKGRQAVLQVQHTIEPYEEITCYYGDHFFGEGNRNCECYTCERTLTGSFAPKGTYSNTNEESESEGTDLEDVVTRNTRRNLTRSNKGEEPKPDLPIIHRSHRIDSLDIVTSDESDGCDEFDNNSEGSGKAESEESIPVKTVKRRRTRKQSQTDVEGEADDEQENRRATDSEGEAEVKKSSKKDSPSHEQNKRTVKKRRATYVESKRFGARKRKRNVVPKEDEEEKDNSTNENKNPTQTARNKRGRPANNSGTTTSRRSRANNKMTAESNSVDEQLETAEDIENDATKIPLCIVPASPPKENDVAEIEVENNSVSNQNVRNPNQKIYLTGSLLNLPAFLSPLFHLHSHSLSAMRYFLLFTIFTVVVLAGKDHFFVFEKLNPSLLKLARLYGNEAYKDYVKDTENRTEAQRQSLYIDYFERCNDLGWDYAKNVTMIVAKKSNSTRYKTLMKLGVRAFLSRFLTLPAEQINSGIDQLCTKSEMQLQCQYGFGESRSQILLRIEHLKEFDGSMRLLLDKECNTKRKELRYECIGGEVEHWTKNCTDVIDVYNETRWAVNKEIAQIHISTVDYVDSLTKSLNPHDKEQFVPTKILVESIFRKALVRIAALEGKKCSRLSDMIKCITPALEKQCGAPSAEALKISLLVGYLKQERKDELEAHFEGFAGEDDPLCTALHKYI</sequence>
<evidence type="ECO:0000256" key="11">
    <source>
        <dbReference type="ARBA" id="ARBA00023163"/>
    </source>
</evidence>
<dbReference type="EMBL" id="JAUCMV010000005">
    <property type="protein sequence ID" value="KAK0396575.1"/>
    <property type="molecule type" value="Genomic_DNA"/>
</dbReference>
<dbReference type="GO" id="GO:0140941">
    <property type="term" value="F:histone H4K20me methyltransferase activity"/>
    <property type="evidence" value="ECO:0007669"/>
    <property type="project" value="UniProtKB-EC"/>
</dbReference>
<evidence type="ECO:0000256" key="8">
    <source>
        <dbReference type="ARBA" id="ARBA00022691"/>
    </source>
</evidence>
<name>A0AA39LGS0_9BILA</name>
<proteinExistence type="predicted"/>
<keyword evidence="5" id="KW-0678">Repressor</keyword>
<gene>
    <name evidence="15" type="ORF">QR680_001771</name>
</gene>
<dbReference type="Pfam" id="PF00856">
    <property type="entry name" value="SET"/>
    <property type="match status" value="1"/>
</dbReference>
<evidence type="ECO:0000256" key="5">
    <source>
        <dbReference type="ARBA" id="ARBA00022491"/>
    </source>
</evidence>
<comment type="caution">
    <text evidence="15">The sequence shown here is derived from an EMBL/GenBank/DDBJ whole genome shotgun (WGS) entry which is preliminary data.</text>
</comment>
<feature type="region of interest" description="Disordered" evidence="13">
    <location>
        <begin position="273"/>
        <end position="496"/>
    </location>
</feature>
<reference evidence="15" key="1">
    <citation type="submission" date="2023-06" db="EMBL/GenBank/DDBJ databases">
        <title>Genomic analysis of the entomopathogenic nematode Steinernema hermaphroditum.</title>
        <authorList>
            <person name="Schwarz E.M."/>
            <person name="Heppert J.K."/>
            <person name="Baniya A."/>
            <person name="Schwartz H.T."/>
            <person name="Tan C.-H."/>
            <person name="Antoshechkin I."/>
            <person name="Sternberg P.W."/>
            <person name="Goodrich-Blair H."/>
            <person name="Dillman A.R."/>
        </authorList>
    </citation>
    <scope>NUCLEOTIDE SEQUENCE</scope>
    <source>
        <strain evidence="15">PS9179</strain>
        <tissue evidence="15">Whole animal</tissue>
    </source>
</reference>
<evidence type="ECO:0000256" key="10">
    <source>
        <dbReference type="ARBA" id="ARBA00023015"/>
    </source>
</evidence>
<dbReference type="InterPro" id="IPR041938">
    <property type="entry name" value="Hist-Lys_N-MTase_N"/>
</dbReference>
<feature type="domain" description="SET" evidence="14">
    <location>
        <begin position="133"/>
        <end position="248"/>
    </location>
</feature>
<dbReference type="PANTHER" id="PTHR12977:SF4">
    <property type="entry name" value="HISTONE-LYSINE N-METHYLTRANSFERASE KMT5B"/>
    <property type="match status" value="1"/>
</dbReference>
<evidence type="ECO:0000256" key="7">
    <source>
        <dbReference type="ARBA" id="ARBA00022679"/>
    </source>
</evidence>
<protein>
    <recommendedName>
        <fullName evidence="3">[histone H4]-N-methyl-L-lysine(20) N-methyltransferase</fullName>
        <ecNumber evidence="3">2.1.1.362</ecNumber>
    </recommendedName>
</protein>
<dbReference type="GO" id="GO:0005694">
    <property type="term" value="C:chromosome"/>
    <property type="evidence" value="ECO:0007669"/>
    <property type="project" value="UniProtKB-SubCell"/>
</dbReference>
<dbReference type="PANTHER" id="PTHR12977">
    <property type="entry name" value="SUPPRESSOR OF VARIEGATION 4-20-RELATED"/>
    <property type="match status" value="1"/>
</dbReference>
<dbReference type="Gene3D" id="2.170.270.10">
    <property type="entry name" value="SET domain"/>
    <property type="match status" value="1"/>
</dbReference>
<dbReference type="PROSITE" id="PS51570">
    <property type="entry name" value="SAM_MT43_SUVAR420_2"/>
    <property type="match status" value="1"/>
</dbReference>
<dbReference type="InterPro" id="IPR046341">
    <property type="entry name" value="SET_dom_sf"/>
</dbReference>
<organism evidence="15 16">
    <name type="scientific">Steinernema hermaphroditum</name>
    <dbReference type="NCBI Taxonomy" id="289476"/>
    <lineage>
        <taxon>Eukaryota</taxon>
        <taxon>Metazoa</taxon>
        <taxon>Ecdysozoa</taxon>
        <taxon>Nematoda</taxon>
        <taxon>Chromadorea</taxon>
        <taxon>Rhabditida</taxon>
        <taxon>Tylenchina</taxon>
        <taxon>Panagrolaimomorpha</taxon>
        <taxon>Strongyloidoidea</taxon>
        <taxon>Steinernematidae</taxon>
        <taxon>Steinernema</taxon>
    </lineage>
</organism>
<evidence type="ECO:0000256" key="13">
    <source>
        <dbReference type="SAM" id="MobiDB-lite"/>
    </source>
</evidence>
<evidence type="ECO:0000256" key="2">
    <source>
        <dbReference type="ARBA" id="ARBA00004286"/>
    </source>
</evidence>
<dbReference type="FunFam" id="2.170.270.10:FF:000006">
    <property type="entry name" value="Histone-lysine N-methyltransferase"/>
    <property type="match status" value="1"/>
</dbReference>
<keyword evidence="9" id="KW-0156">Chromatin regulator</keyword>
<keyword evidence="8" id="KW-0949">S-adenosyl-L-methionine</keyword>
<dbReference type="SUPFAM" id="SSF82199">
    <property type="entry name" value="SET domain"/>
    <property type="match status" value="1"/>
</dbReference>
<dbReference type="AlphaFoldDB" id="A0AA39LGS0"/>
<dbReference type="Proteomes" id="UP001175271">
    <property type="component" value="Unassembled WGS sequence"/>
</dbReference>